<accession>A0A382C9N7</accession>
<proteinExistence type="predicted"/>
<organism evidence="1">
    <name type="scientific">marine metagenome</name>
    <dbReference type="NCBI Taxonomy" id="408172"/>
    <lineage>
        <taxon>unclassified sequences</taxon>
        <taxon>metagenomes</taxon>
        <taxon>ecological metagenomes</taxon>
    </lineage>
</organism>
<feature type="non-terminal residue" evidence="1">
    <location>
        <position position="1"/>
    </location>
</feature>
<protein>
    <submittedName>
        <fullName evidence="1">Uncharacterized protein</fullName>
    </submittedName>
</protein>
<evidence type="ECO:0000313" key="1">
    <source>
        <dbReference type="EMBL" id="SVB21983.1"/>
    </source>
</evidence>
<sequence>IVSRHLGLLLCNIVIMKRSYFSDSKNEIKKGLDLGNSMIINPYNGLL</sequence>
<name>A0A382C9N7_9ZZZZ</name>
<gene>
    <name evidence="1" type="ORF">METZ01_LOCUS174837</name>
</gene>
<reference evidence="1" key="1">
    <citation type="submission" date="2018-05" db="EMBL/GenBank/DDBJ databases">
        <authorList>
            <person name="Lanie J.A."/>
            <person name="Ng W.-L."/>
            <person name="Kazmierczak K.M."/>
            <person name="Andrzejewski T.M."/>
            <person name="Davidsen T.M."/>
            <person name="Wayne K.J."/>
            <person name="Tettelin H."/>
            <person name="Glass J.I."/>
            <person name="Rusch D."/>
            <person name="Podicherti R."/>
            <person name="Tsui H.-C.T."/>
            <person name="Winkler M.E."/>
        </authorList>
    </citation>
    <scope>NUCLEOTIDE SEQUENCE</scope>
</reference>
<dbReference type="AlphaFoldDB" id="A0A382C9N7"/>
<dbReference type="EMBL" id="UINC01033155">
    <property type="protein sequence ID" value="SVB21983.1"/>
    <property type="molecule type" value="Genomic_DNA"/>
</dbReference>